<organism evidence="1 2">
    <name type="scientific">Hyphococcus luteus</name>
    <dbReference type="NCBI Taxonomy" id="2058213"/>
    <lineage>
        <taxon>Bacteria</taxon>
        <taxon>Pseudomonadati</taxon>
        <taxon>Pseudomonadota</taxon>
        <taxon>Alphaproteobacteria</taxon>
        <taxon>Parvularculales</taxon>
        <taxon>Parvularculaceae</taxon>
        <taxon>Hyphococcus</taxon>
    </lineage>
</organism>
<evidence type="ECO:0000313" key="2">
    <source>
        <dbReference type="Proteomes" id="UP000239504"/>
    </source>
</evidence>
<keyword evidence="2" id="KW-1185">Reference proteome</keyword>
<evidence type="ECO:0000313" key="1">
    <source>
        <dbReference type="EMBL" id="PQA87941.1"/>
    </source>
</evidence>
<reference evidence="1 2" key="1">
    <citation type="submission" date="2017-12" db="EMBL/GenBank/DDBJ databases">
        <authorList>
            <person name="Hurst M.R.H."/>
        </authorList>
    </citation>
    <scope>NUCLEOTIDE SEQUENCE [LARGE SCALE GENOMIC DNA]</scope>
    <source>
        <strain evidence="1 2">SY-3-19</strain>
    </source>
</reference>
<accession>A0A2S7K637</accession>
<dbReference type="RefSeq" id="WP_104829186.1">
    <property type="nucleotide sequence ID" value="NZ_PJCH01000005.1"/>
</dbReference>
<dbReference type="PANTHER" id="PTHR39324:SF1">
    <property type="entry name" value="CALCIUM DODECIN"/>
    <property type="match status" value="1"/>
</dbReference>
<dbReference type="Proteomes" id="UP000239504">
    <property type="component" value="Unassembled WGS sequence"/>
</dbReference>
<dbReference type="Gene3D" id="3.30.1660.10">
    <property type="entry name" value="Flavin-binding protein dodecin"/>
    <property type="match status" value="1"/>
</dbReference>
<dbReference type="PANTHER" id="PTHR39324">
    <property type="entry name" value="CALCIUM DODECIN"/>
    <property type="match status" value="1"/>
</dbReference>
<dbReference type="InterPro" id="IPR036694">
    <property type="entry name" value="Dodecin-like_sf"/>
</dbReference>
<gene>
    <name evidence="1" type="ORF">CW354_06280</name>
</gene>
<dbReference type="OrthoDB" id="9805449at2"/>
<protein>
    <submittedName>
        <fullName evidence="1">Dodecin domain-containing protein</fullName>
    </submittedName>
</protein>
<name>A0A2S7K637_9PROT</name>
<dbReference type="SUPFAM" id="SSF89807">
    <property type="entry name" value="Dodecin-like"/>
    <property type="match status" value="1"/>
</dbReference>
<dbReference type="EMBL" id="PJCH01000005">
    <property type="protein sequence ID" value="PQA87941.1"/>
    <property type="molecule type" value="Genomic_DNA"/>
</dbReference>
<comment type="caution">
    <text evidence="1">The sequence shown here is derived from an EMBL/GenBank/DDBJ whole genome shotgun (WGS) entry which is preliminary data.</text>
</comment>
<dbReference type="InterPro" id="IPR025543">
    <property type="entry name" value="Dodecin-like"/>
</dbReference>
<sequence>MAVARVTEIIAGSKKSFQDAIEDGIDRANKTLKNVEGAWIKDQSIILDKGKIKEYRVVMKVTFVLDD</sequence>
<dbReference type="AlphaFoldDB" id="A0A2S7K637"/>
<dbReference type="InterPro" id="IPR009923">
    <property type="entry name" value="Dodecin"/>
</dbReference>
<dbReference type="Pfam" id="PF07311">
    <property type="entry name" value="Dodecin"/>
    <property type="match status" value="1"/>
</dbReference>
<proteinExistence type="predicted"/>